<dbReference type="Proteomes" id="UP001140562">
    <property type="component" value="Unassembled WGS sequence"/>
</dbReference>
<evidence type="ECO:0000256" key="5">
    <source>
        <dbReference type="ARBA" id="ARBA00038359"/>
    </source>
</evidence>
<reference evidence="9" key="1">
    <citation type="submission" date="2022-10" db="EMBL/GenBank/DDBJ databases">
        <title>Tapping the CABI collections for fungal endophytes: first genome assemblies for Collariella, Neodidymelliopsis, Ascochyta clinopodiicola, Didymella pomorum, Didymosphaeria variabile, Neocosmospora piperis and Neocucurbitaria cava.</title>
        <authorList>
            <person name="Hill R."/>
        </authorList>
    </citation>
    <scope>NUCLEOTIDE SEQUENCE</scope>
    <source>
        <strain evidence="9">IMI 360193</strain>
    </source>
</reference>
<protein>
    <recommendedName>
        <fullName evidence="8">Rhodopsin domain-containing protein</fullName>
    </recommendedName>
</protein>
<sequence>MAPNYGLFYGVGITTLCIAVICFTLRLSNRFIKRVISFDDFVLLTAACFSISMTAMVWRLYHLGYGMGADLTPVENNYPIGRISLALFSMFPMCYSMIRISILLTYLKLFPSQTNRWLCWALCGLQIVYSLWAGLTTLLQCKPINSYWNKTMEGWECNKPRNQDFAILTLNSCFDLIVYIWPAQYLYKLNLPLKSRLELIVAFSIGVVNLGLSFARLSLLVTMYSTEEWMRYGPPGVLIIILESHVGIICASLPYLRFVYELVSTIYLSAYGSTKEPTKAQHSDPNHPQHPFVELEGRSGGGIQRKTDIEISTFREELSEEDLPATIYGGRNRAMEEQMRRDERAWRGEEISLDEMHSTGLSERVNPVREKEKGWKVVVR</sequence>
<evidence type="ECO:0000256" key="1">
    <source>
        <dbReference type="ARBA" id="ARBA00004141"/>
    </source>
</evidence>
<dbReference type="InterPro" id="IPR052337">
    <property type="entry name" value="SAT4-like"/>
</dbReference>
<name>A0A9W8WWZ5_9PLEO</name>
<evidence type="ECO:0000256" key="7">
    <source>
        <dbReference type="SAM" id="Phobius"/>
    </source>
</evidence>
<keyword evidence="2 7" id="KW-0812">Transmembrane</keyword>
<feature type="transmembrane region" description="Helical" evidence="7">
    <location>
        <begin position="6"/>
        <end position="29"/>
    </location>
</feature>
<dbReference type="AlphaFoldDB" id="A0A9W8WWZ5"/>
<feature type="transmembrane region" description="Helical" evidence="7">
    <location>
        <begin position="81"/>
        <end position="105"/>
    </location>
</feature>
<comment type="similarity">
    <text evidence="5">Belongs to the SAT4 family.</text>
</comment>
<gene>
    <name evidence="9" type="ORF">N0V87_006331</name>
</gene>
<feature type="transmembrane region" description="Helical" evidence="7">
    <location>
        <begin position="165"/>
        <end position="187"/>
    </location>
</feature>
<feature type="region of interest" description="Disordered" evidence="6">
    <location>
        <begin position="277"/>
        <end position="297"/>
    </location>
</feature>
<organism evidence="9 10">
    <name type="scientific">Didymella glomerata</name>
    <dbReference type="NCBI Taxonomy" id="749621"/>
    <lineage>
        <taxon>Eukaryota</taxon>
        <taxon>Fungi</taxon>
        <taxon>Dikarya</taxon>
        <taxon>Ascomycota</taxon>
        <taxon>Pezizomycotina</taxon>
        <taxon>Dothideomycetes</taxon>
        <taxon>Pleosporomycetidae</taxon>
        <taxon>Pleosporales</taxon>
        <taxon>Pleosporineae</taxon>
        <taxon>Didymellaceae</taxon>
        <taxon>Didymella</taxon>
    </lineage>
</organism>
<feature type="domain" description="Rhodopsin" evidence="8">
    <location>
        <begin position="25"/>
        <end position="260"/>
    </location>
</feature>
<dbReference type="EMBL" id="JAPEUV010000065">
    <property type="protein sequence ID" value="KAJ4335177.1"/>
    <property type="molecule type" value="Genomic_DNA"/>
</dbReference>
<dbReference type="PANTHER" id="PTHR33048">
    <property type="entry name" value="PTH11-LIKE INTEGRAL MEMBRANE PROTEIN (AFU_ORTHOLOGUE AFUA_5G11245)"/>
    <property type="match status" value="1"/>
</dbReference>
<evidence type="ECO:0000256" key="2">
    <source>
        <dbReference type="ARBA" id="ARBA00022692"/>
    </source>
</evidence>
<comment type="subcellular location">
    <subcellularLocation>
        <location evidence="1">Membrane</location>
        <topology evidence="1">Multi-pass membrane protein</topology>
    </subcellularLocation>
</comment>
<feature type="transmembrane region" description="Helical" evidence="7">
    <location>
        <begin position="236"/>
        <end position="256"/>
    </location>
</feature>
<evidence type="ECO:0000256" key="4">
    <source>
        <dbReference type="ARBA" id="ARBA00023136"/>
    </source>
</evidence>
<accession>A0A9W8WWZ5</accession>
<evidence type="ECO:0000313" key="9">
    <source>
        <dbReference type="EMBL" id="KAJ4335177.1"/>
    </source>
</evidence>
<evidence type="ECO:0000256" key="6">
    <source>
        <dbReference type="SAM" id="MobiDB-lite"/>
    </source>
</evidence>
<dbReference type="InterPro" id="IPR049326">
    <property type="entry name" value="Rhodopsin_dom_fungi"/>
</dbReference>
<feature type="transmembrane region" description="Helical" evidence="7">
    <location>
        <begin position="41"/>
        <end position="61"/>
    </location>
</feature>
<evidence type="ECO:0000313" key="10">
    <source>
        <dbReference type="Proteomes" id="UP001140562"/>
    </source>
</evidence>
<dbReference type="Pfam" id="PF20684">
    <property type="entry name" value="Fung_rhodopsin"/>
    <property type="match status" value="1"/>
</dbReference>
<dbReference type="OrthoDB" id="5401779at2759"/>
<evidence type="ECO:0000259" key="8">
    <source>
        <dbReference type="Pfam" id="PF20684"/>
    </source>
</evidence>
<evidence type="ECO:0000256" key="3">
    <source>
        <dbReference type="ARBA" id="ARBA00022989"/>
    </source>
</evidence>
<proteinExistence type="inferred from homology"/>
<feature type="transmembrane region" description="Helical" evidence="7">
    <location>
        <begin position="117"/>
        <end position="139"/>
    </location>
</feature>
<dbReference type="PANTHER" id="PTHR33048:SF47">
    <property type="entry name" value="INTEGRAL MEMBRANE PROTEIN-RELATED"/>
    <property type="match status" value="1"/>
</dbReference>
<comment type="caution">
    <text evidence="9">The sequence shown here is derived from an EMBL/GenBank/DDBJ whole genome shotgun (WGS) entry which is preliminary data.</text>
</comment>
<feature type="transmembrane region" description="Helical" evidence="7">
    <location>
        <begin position="199"/>
        <end position="224"/>
    </location>
</feature>
<keyword evidence="3 7" id="KW-1133">Transmembrane helix</keyword>
<keyword evidence="10" id="KW-1185">Reference proteome</keyword>
<dbReference type="GO" id="GO:0016020">
    <property type="term" value="C:membrane"/>
    <property type="evidence" value="ECO:0007669"/>
    <property type="project" value="UniProtKB-SubCell"/>
</dbReference>
<keyword evidence="4 7" id="KW-0472">Membrane</keyword>